<evidence type="ECO:0000313" key="1">
    <source>
        <dbReference type="EMBL" id="KAG2206030.1"/>
    </source>
</evidence>
<sequence length="100" mass="12076">MKKQPMIDIEDLEREVVQDKSVGSIRKENHEIKIKGVALKKNEENQKKVSKIKKSIKEYEHAKKRLAYYEDTRRRTLETIILPQFIQELQYIRNKHNKLE</sequence>
<keyword evidence="2" id="KW-1185">Reference proteome</keyword>
<name>A0A8H7V3P1_9FUNG</name>
<gene>
    <name evidence="1" type="ORF">INT46_000101</name>
</gene>
<accession>A0A8H7V3P1</accession>
<proteinExistence type="predicted"/>
<reference evidence="1" key="1">
    <citation type="submission" date="2020-12" db="EMBL/GenBank/DDBJ databases">
        <title>Metabolic potential, ecology and presence of endohyphal bacteria is reflected in genomic diversity of Mucoromycotina.</title>
        <authorList>
            <person name="Muszewska A."/>
            <person name="Okrasinska A."/>
            <person name="Steczkiewicz K."/>
            <person name="Drgas O."/>
            <person name="Orlowska M."/>
            <person name="Perlinska-Lenart U."/>
            <person name="Aleksandrzak-Piekarczyk T."/>
            <person name="Szatraj K."/>
            <person name="Zielenkiewicz U."/>
            <person name="Pilsyk S."/>
            <person name="Malc E."/>
            <person name="Mieczkowski P."/>
            <person name="Kruszewska J.S."/>
            <person name="Biernat P."/>
            <person name="Pawlowska J."/>
        </authorList>
    </citation>
    <scope>NUCLEOTIDE SEQUENCE</scope>
    <source>
        <strain evidence="1">CBS 226.32</strain>
    </source>
</reference>
<organism evidence="1 2">
    <name type="scientific">Mucor plumbeus</name>
    <dbReference type="NCBI Taxonomy" id="97098"/>
    <lineage>
        <taxon>Eukaryota</taxon>
        <taxon>Fungi</taxon>
        <taxon>Fungi incertae sedis</taxon>
        <taxon>Mucoromycota</taxon>
        <taxon>Mucoromycotina</taxon>
        <taxon>Mucoromycetes</taxon>
        <taxon>Mucorales</taxon>
        <taxon>Mucorineae</taxon>
        <taxon>Mucoraceae</taxon>
        <taxon>Mucor</taxon>
    </lineage>
</organism>
<dbReference type="EMBL" id="JAEPRC010000161">
    <property type="protein sequence ID" value="KAG2206030.1"/>
    <property type="molecule type" value="Genomic_DNA"/>
</dbReference>
<protein>
    <submittedName>
        <fullName evidence="1">Uncharacterized protein</fullName>
    </submittedName>
</protein>
<dbReference type="Proteomes" id="UP000650833">
    <property type="component" value="Unassembled WGS sequence"/>
</dbReference>
<dbReference type="AlphaFoldDB" id="A0A8H7V3P1"/>
<feature type="non-terminal residue" evidence="1">
    <location>
        <position position="100"/>
    </location>
</feature>
<evidence type="ECO:0000313" key="2">
    <source>
        <dbReference type="Proteomes" id="UP000650833"/>
    </source>
</evidence>
<comment type="caution">
    <text evidence="1">The sequence shown here is derived from an EMBL/GenBank/DDBJ whole genome shotgun (WGS) entry which is preliminary data.</text>
</comment>